<evidence type="ECO:0000313" key="2">
    <source>
        <dbReference type="EMBL" id="KMO15771.1"/>
    </source>
</evidence>
<organism evidence="2 3">
    <name type="scientific">Methylobacterium indicum</name>
    <dbReference type="NCBI Taxonomy" id="1775910"/>
    <lineage>
        <taxon>Bacteria</taxon>
        <taxon>Pseudomonadati</taxon>
        <taxon>Pseudomonadota</taxon>
        <taxon>Alphaproteobacteria</taxon>
        <taxon>Hyphomicrobiales</taxon>
        <taxon>Methylobacteriaceae</taxon>
        <taxon>Methylobacterium</taxon>
    </lineage>
</organism>
<keyword evidence="3" id="KW-1185">Reference proteome</keyword>
<gene>
    <name evidence="2" type="ORF">QR79_23835</name>
</gene>
<protein>
    <recommendedName>
        <fullName evidence="4">YARHG domain-containing protein</fullName>
    </recommendedName>
</protein>
<comment type="caution">
    <text evidence="2">The sequence shown here is derived from an EMBL/GenBank/DDBJ whole genome shotgun (WGS) entry which is preliminary data.</text>
</comment>
<evidence type="ECO:0000256" key="1">
    <source>
        <dbReference type="SAM" id="MobiDB-lite"/>
    </source>
</evidence>
<name>A0ABR5GZB5_9HYPH</name>
<sequence length="90" mass="9790">MKWMLLWVAISPAGGLTSGSAPFETEKACFAAQQAMGGLWFEAERGGRSNPRESTCVNTETGEKRSGIKSRADAEADLRRWQEGQRGAGR</sequence>
<reference evidence="2 3" key="1">
    <citation type="submission" date="2014-11" db="EMBL/GenBank/DDBJ databases">
        <title>Comparative genomics of Methylobacterium species.</title>
        <authorList>
            <person name="Chaudhry V."/>
            <person name="Patil P.B."/>
        </authorList>
    </citation>
    <scope>NUCLEOTIDE SEQUENCE [LARGE SCALE GENOMIC DNA]</scope>
    <source>
        <strain evidence="2 3">SE3.6</strain>
    </source>
</reference>
<evidence type="ECO:0008006" key="4">
    <source>
        <dbReference type="Google" id="ProtNLM"/>
    </source>
</evidence>
<feature type="compositionally biased region" description="Basic and acidic residues" evidence="1">
    <location>
        <begin position="61"/>
        <end position="83"/>
    </location>
</feature>
<dbReference type="EMBL" id="JTHG01000260">
    <property type="protein sequence ID" value="KMO15771.1"/>
    <property type="molecule type" value="Genomic_DNA"/>
</dbReference>
<accession>A0ABR5GZB5</accession>
<dbReference type="Proteomes" id="UP000036471">
    <property type="component" value="Unassembled WGS sequence"/>
</dbReference>
<feature type="region of interest" description="Disordered" evidence="1">
    <location>
        <begin position="44"/>
        <end position="90"/>
    </location>
</feature>
<proteinExistence type="predicted"/>
<dbReference type="RefSeq" id="WP_048428571.1">
    <property type="nucleotide sequence ID" value="NZ_JTHF01000129.1"/>
</dbReference>
<evidence type="ECO:0000313" key="3">
    <source>
        <dbReference type="Proteomes" id="UP000036471"/>
    </source>
</evidence>